<dbReference type="EMBL" id="MU805951">
    <property type="protein sequence ID" value="KAJ3844534.1"/>
    <property type="molecule type" value="Genomic_DNA"/>
</dbReference>
<protein>
    <submittedName>
        <fullName evidence="2">Uncharacterized protein</fullName>
    </submittedName>
</protein>
<name>A0AA38PKF1_9AGAR</name>
<organism evidence="2 3">
    <name type="scientific">Lentinula raphanica</name>
    <dbReference type="NCBI Taxonomy" id="153919"/>
    <lineage>
        <taxon>Eukaryota</taxon>
        <taxon>Fungi</taxon>
        <taxon>Dikarya</taxon>
        <taxon>Basidiomycota</taxon>
        <taxon>Agaricomycotina</taxon>
        <taxon>Agaricomycetes</taxon>
        <taxon>Agaricomycetidae</taxon>
        <taxon>Agaricales</taxon>
        <taxon>Marasmiineae</taxon>
        <taxon>Omphalotaceae</taxon>
        <taxon>Lentinula</taxon>
    </lineage>
</organism>
<sequence>MTSFECSSKLRATNGISVFHLTAKHCFDYDGSYIFQSTKKTRFPENVAVVPASTINFTLSAMLNRKRINPEMLIKSHFAQHCLYFLRANADQLGLSFVSKLSITDDADSHPSIDVRTNRKRLPFHNNVPVCVTLRTIHLQFSVTTAKETDDNLFSSRLSLPYQSLLDNLLKRFVTFNLVKRYPFVFGTLCQQLDVEAPCFLNIFRSLQEMARRSQNAAFRARFKQLIEVLKQQRQNDYISSSVTLASYLGKPEDDTDEFEPPQLCSETAFCLSMEKLFCVGIKRPTFKTTPVLPMTSSDTHDDEELLRDHPDDPVVCPESAEAMDDARLSSIFLPYFPTSLDDTGIDTLLSNNQYDQNNGEEPTQSREISKTRNQTFTDEDWQEQQHEDSVPNAQDSCMMIDSDDDAIPGSSPDPVDPALSNSHHPQTRAGTIPSGCCISLDTDSDEDMNIDMEADANITNMDASPSYERLSSDTLNMDSDSGSQKNLDHVLDLDSDGSSPLCSV</sequence>
<evidence type="ECO:0000313" key="3">
    <source>
        <dbReference type="Proteomes" id="UP001163846"/>
    </source>
</evidence>
<evidence type="ECO:0000313" key="2">
    <source>
        <dbReference type="EMBL" id="KAJ3844534.1"/>
    </source>
</evidence>
<feature type="compositionally biased region" description="Polar residues" evidence="1">
    <location>
        <begin position="473"/>
        <end position="486"/>
    </location>
</feature>
<dbReference type="AlphaFoldDB" id="A0AA38PKF1"/>
<dbReference type="Proteomes" id="UP001163846">
    <property type="component" value="Unassembled WGS sequence"/>
</dbReference>
<feature type="non-terminal residue" evidence="2">
    <location>
        <position position="1"/>
    </location>
</feature>
<proteinExistence type="predicted"/>
<comment type="caution">
    <text evidence="2">The sequence shown here is derived from an EMBL/GenBank/DDBJ whole genome shotgun (WGS) entry which is preliminary data.</text>
</comment>
<feature type="region of interest" description="Disordered" evidence="1">
    <location>
        <begin position="458"/>
        <end position="505"/>
    </location>
</feature>
<feature type="compositionally biased region" description="Polar residues" evidence="1">
    <location>
        <begin position="349"/>
        <end position="363"/>
    </location>
</feature>
<reference evidence="2" key="1">
    <citation type="submission" date="2022-08" db="EMBL/GenBank/DDBJ databases">
        <authorList>
            <consortium name="DOE Joint Genome Institute"/>
            <person name="Min B."/>
            <person name="Riley R."/>
            <person name="Sierra-Patev S."/>
            <person name="Naranjo-Ortiz M."/>
            <person name="Looney B."/>
            <person name="Konkel Z."/>
            <person name="Slot J.C."/>
            <person name="Sakamoto Y."/>
            <person name="Steenwyk J.L."/>
            <person name="Rokas A."/>
            <person name="Carro J."/>
            <person name="Camarero S."/>
            <person name="Ferreira P."/>
            <person name="Molpeceres G."/>
            <person name="Ruiz-Duenas F.J."/>
            <person name="Serrano A."/>
            <person name="Henrissat B."/>
            <person name="Drula E."/>
            <person name="Hughes K.W."/>
            <person name="Mata J.L."/>
            <person name="Ishikawa N.K."/>
            <person name="Vargas-Isla R."/>
            <person name="Ushijima S."/>
            <person name="Smith C.A."/>
            <person name="Ahrendt S."/>
            <person name="Andreopoulos W."/>
            <person name="He G."/>
            <person name="Labutti K."/>
            <person name="Lipzen A."/>
            <person name="Ng V."/>
            <person name="Sandor L."/>
            <person name="Barry K."/>
            <person name="Martinez A.T."/>
            <person name="Xiao Y."/>
            <person name="Gibbons J.G."/>
            <person name="Terashima K."/>
            <person name="Hibbett D.S."/>
            <person name="Grigoriev I.V."/>
        </authorList>
    </citation>
    <scope>NUCLEOTIDE SEQUENCE</scope>
    <source>
        <strain evidence="2">TFB9207</strain>
    </source>
</reference>
<keyword evidence="3" id="KW-1185">Reference proteome</keyword>
<feature type="region of interest" description="Disordered" evidence="1">
    <location>
        <begin position="348"/>
        <end position="436"/>
    </location>
</feature>
<gene>
    <name evidence="2" type="ORF">F5878DRAFT_720602</name>
</gene>
<accession>A0AA38PKF1</accession>
<evidence type="ECO:0000256" key="1">
    <source>
        <dbReference type="SAM" id="MobiDB-lite"/>
    </source>
</evidence>